<dbReference type="Proteomes" id="UP000324091">
    <property type="component" value="Chromosome 9"/>
</dbReference>
<dbReference type="PANTHER" id="PTHR12974">
    <property type="entry name" value="PRION-LIKE- Q/N-RICH -DOMAIN-BEARING PROTEIN PROTEIN 44"/>
    <property type="match status" value="1"/>
</dbReference>
<name>A0A5C6MMD5_9TELE</name>
<dbReference type="Pfam" id="PF07984">
    <property type="entry name" value="NTP_transf_7"/>
    <property type="match status" value="2"/>
</dbReference>
<comment type="caution">
    <text evidence="6">The sequence shown here is derived from an EMBL/GenBank/DDBJ whole genome shotgun (WGS) entry which is preliminary data.</text>
</comment>
<dbReference type="SMART" id="SM01153">
    <property type="entry name" value="DUF1693"/>
    <property type="match status" value="1"/>
</dbReference>
<feature type="region of interest" description="Disordered" evidence="5">
    <location>
        <begin position="214"/>
        <end position="638"/>
    </location>
</feature>
<reference evidence="6 7" key="1">
    <citation type="submission" date="2019-04" db="EMBL/GenBank/DDBJ databases">
        <title>Chromosome genome assembly for Takifugu flavidus.</title>
        <authorList>
            <person name="Xiao S."/>
        </authorList>
    </citation>
    <scope>NUCLEOTIDE SEQUENCE [LARGE SCALE GENOMIC DNA]</scope>
    <source>
        <strain evidence="6">HTHZ2018</strain>
        <tissue evidence="6">Muscle</tissue>
    </source>
</reference>
<organism evidence="6 7">
    <name type="scientific">Takifugu flavidus</name>
    <name type="common">sansaifugu</name>
    <dbReference type="NCBI Taxonomy" id="433684"/>
    <lineage>
        <taxon>Eukaryota</taxon>
        <taxon>Metazoa</taxon>
        <taxon>Chordata</taxon>
        <taxon>Craniata</taxon>
        <taxon>Vertebrata</taxon>
        <taxon>Euteleostomi</taxon>
        <taxon>Actinopterygii</taxon>
        <taxon>Neopterygii</taxon>
        <taxon>Teleostei</taxon>
        <taxon>Neoteleostei</taxon>
        <taxon>Acanthomorphata</taxon>
        <taxon>Eupercaria</taxon>
        <taxon>Tetraodontiformes</taxon>
        <taxon>Tetradontoidea</taxon>
        <taxon>Tetraodontidae</taxon>
        <taxon>Takifugu</taxon>
    </lineage>
</organism>
<comment type="similarity">
    <text evidence="1">Belongs to the TENT family.</text>
</comment>
<feature type="compositionally biased region" description="Polar residues" evidence="5">
    <location>
        <begin position="619"/>
        <end position="638"/>
    </location>
</feature>
<feature type="compositionally biased region" description="Basic and acidic residues" evidence="5">
    <location>
        <begin position="564"/>
        <end position="576"/>
    </location>
</feature>
<gene>
    <name evidence="6" type="ORF">D4764_09G0008380</name>
</gene>
<feature type="compositionally biased region" description="Polar residues" evidence="5">
    <location>
        <begin position="543"/>
        <end position="556"/>
    </location>
</feature>
<feature type="compositionally biased region" description="Basic and acidic residues" evidence="5">
    <location>
        <begin position="257"/>
        <end position="270"/>
    </location>
</feature>
<sequence length="1067" mass="116738">MSTNKDSGMSDPKPKPSQRFHSLNTEQVEVLHQVLSEVVPIHGRGNFPTLELRPRDIIIAVRARLQKQGITVRDVRLNGSTASHVLVRDNGTTYKDLDIIFGVELPSQEEFQVIKESVLGCLLDCLPAGVNRERISSATMKEAYVQKMVKVFNEYDRWSLISLSNNSGKNLELKFVSVLRRQFEFSVDSFQIILDRLLESYKLQDSQSRINSAHLKDQSVENHSKSSQSLLKQSSTQEKTAGDVPSEEAASSGQTQQRDEEGEKTQDSQSHRSNQTKWPKDEEHDKEDTPSEVKDEAAQCEKVTDQTCPLSEKQEAPEKTEPSAPTEPIQEADFMENTPRQTPVEHSEQNQPIDGCQPPPPQDRPSQSEKTKPPAVHQDLTQQVEASKEPQTSNKTQLDSPELAEEHVTDLSTSFHKDPGTESHISCNLAANQDPAPDITSAIGTSSPSQQCLDPPDTDISSAIGTSTPSQQCLDPPDTDVSSDIGTSTPSQQCLDPPDTNVSSDIGTSTPSQQCLDPPDTNVSSDIGTSSPSQQCLDPPDTDISSEISSLNPEKTQSTDEDQVEKFELSCRKTVPEELESPDSVEMEVFCTDTAISTPPTPEHTSAEVTGEDGKIESWSETLDSPQPTSSTQDNTLSAAHCATSPVSCVTPPILNLPPPCISPSPPSLSPPPCLISPPLCLSSPLVSNASPATSLNSPPLSFSPTSSCLGSPYLTPPMLSLSPPPLSLSPPSPCLSPPLLCLTPSVESDSDVPQVSLDTEPLILNADNEEHFDSSPQPEIPSLQLEGINGHDYMSSLPQVAQPVSFPITIPSSTTHLLPPSPSGSPGESSPPKADEASSTVTENKDVPKVTTDTPEQKNTPQASDSVPAVEVLAESMYGDFEAAMDHLRYRLIATRNPEEIRGGGLLKYSNLLVRDYRPASETQIKTLERYMCSRFFIDFPDVQEQQRKILSYLKNHFIGEERSKYQYLMTLRRVVDDSTVCLMGHERRQTLNMITVLALKVLGEQNIIPNTDHVTCFYQPAPYLAEHSAPYIAEPSYCNYFIPQGASTVLYQPYPLHLHPQTGLV</sequence>
<evidence type="ECO:0000256" key="1">
    <source>
        <dbReference type="ARBA" id="ARBA00007631"/>
    </source>
</evidence>
<dbReference type="EC" id="2.7.7.19" evidence="2"/>
<dbReference type="GO" id="GO:1990817">
    <property type="term" value="F:poly(A) RNA polymerase activity"/>
    <property type="evidence" value="ECO:0007669"/>
    <property type="project" value="UniProtKB-EC"/>
</dbReference>
<evidence type="ECO:0000256" key="4">
    <source>
        <dbReference type="ARBA" id="ARBA00047933"/>
    </source>
</evidence>
<proteinExistence type="inferred from homology"/>
<dbReference type="GO" id="GO:0048255">
    <property type="term" value="P:mRNA stabilization"/>
    <property type="evidence" value="ECO:0007669"/>
    <property type="project" value="TreeGrafter"/>
</dbReference>
<evidence type="ECO:0000313" key="6">
    <source>
        <dbReference type="EMBL" id="TWW55788.1"/>
    </source>
</evidence>
<feature type="compositionally biased region" description="Polar residues" evidence="5">
    <location>
        <begin position="480"/>
        <end position="536"/>
    </location>
</feature>
<dbReference type="GO" id="GO:0003723">
    <property type="term" value="F:RNA binding"/>
    <property type="evidence" value="ECO:0007669"/>
    <property type="project" value="TreeGrafter"/>
</dbReference>
<comment type="catalytic activity">
    <reaction evidence="4">
        <text>RNA(n) + ATP = RNA(n)-3'-adenine ribonucleotide + diphosphate</text>
        <dbReference type="Rhea" id="RHEA:11332"/>
        <dbReference type="Rhea" id="RHEA-COMP:14527"/>
        <dbReference type="Rhea" id="RHEA-COMP:17347"/>
        <dbReference type="ChEBI" id="CHEBI:30616"/>
        <dbReference type="ChEBI" id="CHEBI:33019"/>
        <dbReference type="ChEBI" id="CHEBI:140395"/>
        <dbReference type="ChEBI" id="CHEBI:173115"/>
        <dbReference type="EC" id="2.7.7.19"/>
    </reaction>
    <physiologicalReaction direction="left-to-right" evidence="4">
        <dbReference type="Rhea" id="RHEA:11333"/>
    </physiologicalReaction>
</comment>
<feature type="compositionally biased region" description="Basic and acidic residues" evidence="5">
    <location>
        <begin position="404"/>
        <end position="421"/>
    </location>
</feature>
<feature type="compositionally biased region" description="Polar residues" evidence="5">
    <location>
        <begin position="442"/>
        <end position="452"/>
    </location>
</feature>
<feature type="compositionally biased region" description="Basic and acidic residues" evidence="5">
    <location>
        <begin position="312"/>
        <end position="321"/>
    </location>
</feature>
<evidence type="ECO:0000256" key="3">
    <source>
        <dbReference type="ARBA" id="ARBA00022679"/>
    </source>
</evidence>
<feature type="region of interest" description="Disordered" evidence="5">
    <location>
        <begin position="812"/>
        <end position="869"/>
    </location>
</feature>
<accession>A0A5C6MMD5</accession>
<dbReference type="AlphaFoldDB" id="A0A5C6MMD5"/>
<evidence type="ECO:0000256" key="5">
    <source>
        <dbReference type="SAM" id="MobiDB-lite"/>
    </source>
</evidence>
<dbReference type="PANTHER" id="PTHR12974:SF30">
    <property type="entry name" value="TERMINAL NUCLEOTIDYLTRANSFERASE 5D"/>
    <property type="match status" value="1"/>
</dbReference>
<evidence type="ECO:0000256" key="2">
    <source>
        <dbReference type="ARBA" id="ARBA00012388"/>
    </source>
</evidence>
<feature type="compositionally biased region" description="Polar residues" evidence="5">
    <location>
        <begin position="379"/>
        <end position="399"/>
    </location>
</feature>
<feature type="compositionally biased region" description="Basic and acidic residues" evidence="5">
    <location>
        <begin position="278"/>
        <end position="304"/>
    </location>
</feature>
<feature type="compositionally biased region" description="Low complexity" evidence="5">
    <location>
        <begin position="225"/>
        <end position="235"/>
    </location>
</feature>
<protein>
    <recommendedName>
        <fullName evidence="2">polynucleotide adenylyltransferase</fullName>
        <ecNumber evidence="2">2.7.7.19</ecNumber>
    </recommendedName>
</protein>
<feature type="compositionally biased region" description="Polar residues" evidence="5">
    <location>
        <begin position="852"/>
        <end position="866"/>
    </location>
</feature>
<feature type="compositionally biased region" description="Acidic residues" evidence="5">
    <location>
        <begin position="577"/>
        <end position="586"/>
    </location>
</feature>
<feature type="compositionally biased region" description="Polar residues" evidence="5">
    <location>
        <begin position="594"/>
        <end position="608"/>
    </location>
</feature>
<dbReference type="InterPro" id="IPR012937">
    <property type="entry name" value="TET5"/>
</dbReference>
<evidence type="ECO:0000313" key="7">
    <source>
        <dbReference type="Proteomes" id="UP000324091"/>
    </source>
</evidence>
<dbReference type="EMBL" id="RHFK02000022">
    <property type="protein sequence ID" value="TWW55788.1"/>
    <property type="molecule type" value="Genomic_DNA"/>
</dbReference>
<keyword evidence="7" id="KW-1185">Reference proteome</keyword>
<keyword evidence="3 6" id="KW-0808">Transferase</keyword>
<feature type="compositionally biased region" description="Basic and acidic residues" evidence="5">
    <location>
        <begin position="214"/>
        <end position="224"/>
    </location>
</feature>
<feature type="compositionally biased region" description="Polar residues" evidence="5">
    <location>
        <begin position="459"/>
        <end position="473"/>
    </location>
</feature>
<feature type="compositionally biased region" description="Low complexity" evidence="5">
    <location>
        <begin position="812"/>
        <end position="833"/>
    </location>
</feature>